<evidence type="ECO:0000313" key="6">
    <source>
        <dbReference type="Proteomes" id="UP000078576"/>
    </source>
</evidence>
<accession>A0A194UQH4</accession>
<name>A0A194UQH4_CYTMA</name>
<dbReference type="PANTHER" id="PTHR22603">
    <property type="entry name" value="CHOLINE/ETHANOALAMINE KINASE"/>
    <property type="match status" value="1"/>
</dbReference>
<dbReference type="CDD" id="cd05157">
    <property type="entry name" value="ETNK_euk"/>
    <property type="match status" value="1"/>
</dbReference>
<dbReference type="GO" id="GO:0004305">
    <property type="term" value="F:ethanolamine kinase activity"/>
    <property type="evidence" value="ECO:0007669"/>
    <property type="project" value="UniProtKB-EC"/>
</dbReference>
<comment type="pathway">
    <text evidence="1">Phospholipid metabolism; phosphatidylethanolamine biosynthesis; phosphatidylethanolamine from ethanolamine: step 1/3.</text>
</comment>
<evidence type="ECO:0000256" key="2">
    <source>
        <dbReference type="ARBA" id="ARBA00038211"/>
    </source>
</evidence>
<feature type="region of interest" description="Disordered" evidence="4">
    <location>
        <begin position="1"/>
        <end position="32"/>
    </location>
</feature>
<dbReference type="InterPro" id="IPR011009">
    <property type="entry name" value="Kinase-like_dom_sf"/>
</dbReference>
<dbReference type="OrthoDB" id="10267235at2759"/>
<gene>
    <name evidence="5" type="ORF">VP1G_01363</name>
</gene>
<evidence type="ECO:0000256" key="3">
    <source>
        <dbReference type="ARBA" id="ARBA00038874"/>
    </source>
</evidence>
<dbReference type="EC" id="2.7.1.82" evidence="3"/>
<dbReference type="Proteomes" id="UP000078576">
    <property type="component" value="Unassembled WGS sequence"/>
</dbReference>
<keyword evidence="5" id="KW-0418">Kinase</keyword>
<keyword evidence="6" id="KW-1185">Reference proteome</keyword>
<reference evidence="6" key="1">
    <citation type="submission" date="2014-12" db="EMBL/GenBank/DDBJ databases">
        <title>Genome Sequence of Valsa Canker Pathogens Uncovers a Specific Adaption of Colonization on Woody Bark.</title>
        <authorList>
            <person name="Yin Z."/>
            <person name="Liu H."/>
            <person name="Gao X."/>
            <person name="Li Z."/>
            <person name="Song N."/>
            <person name="Ke X."/>
            <person name="Dai Q."/>
            <person name="Wu Y."/>
            <person name="Sun Y."/>
            <person name="Xu J.-R."/>
            <person name="Kang Z.K."/>
            <person name="Wang L."/>
            <person name="Huang L."/>
        </authorList>
    </citation>
    <scope>NUCLEOTIDE SEQUENCE [LARGE SCALE GENOMIC DNA]</scope>
    <source>
        <strain evidence="6">SXYL134</strain>
    </source>
</reference>
<evidence type="ECO:0000256" key="4">
    <source>
        <dbReference type="SAM" id="MobiDB-lite"/>
    </source>
</evidence>
<organism evidence="5 6">
    <name type="scientific">Cytospora mali</name>
    <name type="common">Apple Valsa canker fungus</name>
    <name type="synonym">Valsa mali</name>
    <dbReference type="NCBI Taxonomy" id="578113"/>
    <lineage>
        <taxon>Eukaryota</taxon>
        <taxon>Fungi</taxon>
        <taxon>Dikarya</taxon>
        <taxon>Ascomycota</taxon>
        <taxon>Pezizomycotina</taxon>
        <taxon>Sordariomycetes</taxon>
        <taxon>Sordariomycetidae</taxon>
        <taxon>Diaporthales</taxon>
        <taxon>Cytosporaceae</taxon>
        <taxon>Cytospora</taxon>
    </lineage>
</organism>
<dbReference type="GO" id="GO:0005737">
    <property type="term" value="C:cytoplasm"/>
    <property type="evidence" value="ECO:0007669"/>
    <property type="project" value="TreeGrafter"/>
</dbReference>
<dbReference type="AlphaFoldDB" id="A0A194UQH4"/>
<dbReference type="STRING" id="694573.A0A194UQH4"/>
<sequence>MVHQNGTIIDGGPGADQHPPVRFIPQSYDSSDSDASARRLILALRPEWSSEDSNLEFVRFTDGITNTLLKAVNKRPGLSKDDVDRGAILLRAYGHGTDLIIDRARETENHELLMQHGLAPELLARFDNGMMYRFIRGSVTHPEDLRKPEIYLAVAGRLAQWHATVPCLPGKTHVSERMNGHCAEILAGAAKKYATLQEAIDDAAPGKQAPNVWTVMQKWIYALPTETEVQKERQQRLQGELVKLVAELSHRPGLGQDGMIFAHCDLLSGNVIVLPKGETQHSGITGNGVANGTGDSVTFIDYEYAVPSPAAFDLSNHFAEWGGFDCDFSVLPTKSQRREFITKYIQSYFSLLPGKPKYDEATEIQKLSDEVDLYRGLPGFYWGIWALIQATISDIDFDYASYAEVRLGEYWAWKAEVDGSRKAGGKEMPLRERRWSEE</sequence>
<proteinExistence type="inferred from homology"/>
<evidence type="ECO:0000256" key="1">
    <source>
        <dbReference type="ARBA" id="ARBA00037883"/>
    </source>
</evidence>
<dbReference type="Pfam" id="PF01633">
    <property type="entry name" value="Choline_kinase"/>
    <property type="match status" value="1"/>
</dbReference>
<protein>
    <recommendedName>
        <fullName evidence="3">ethanolamine kinase</fullName>
        <ecNumber evidence="3">2.7.1.82</ecNumber>
    </recommendedName>
</protein>
<dbReference type="SUPFAM" id="SSF56112">
    <property type="entry name" value="Protein kinase-like (PK-like)"/>
    <property type="match status" value="1"/>
</dbReference>
<keyword evidence="5" id="KW-0808">Transferase</keyword>
<dbReference type="Gene3D" id="3.90.1200.10">
    <property type="match status" value="1"/>
</dbReference>
<evidence type="ECO:0000313" key="5">
    <source>
        <dbReference type="EMBL" id="KUI53925.1"/>
    </source>
</evidence>
<dbReference type="GO" id="GO:0006646">
    <property type="term" value="P:phosphatidylethanolamine biosynthetic process"/>
    <property type="evidence" value="ECO:0007669"/>
    <property type="project" value="TreeGrafter"/>
</dbReference>
<dbReference type="EMBL" id="KN714671">
    <property type="protein sequence ID" value="KUI53925.1"/>
    <property type="molecule type" value="Genomic_DNA"/>
</dbReference>
<dbReference type="PANTHER" id="PTHR22603:SF66">
    <property type="entry name" value="ETHANOLAMINE KINASE"/>
    <property type="match status" value="1"/>
</dbReference>
<comment type="similarity">
    <text evidence="2">Belongs to the choline/ethanolamine kinase family.</text>
</comment>